<keyword evidence="8" id="KW-0482">Metalloprotease</keyword>
<keyword evidence="10" id="KW-1185">Reference proteome</keyword>
<dbReference type="PANTHER" id="PTHR43808">
    <property type="entry name" value="ACETYLORNITHINE DEACETYLASE"/>
    <property type="match status" value="1"/>
</dbReference>
<evidence type="ECO:0000256" key="6">
    <source>
        <dbReference type="ARBA" id="ARBA00022833"/>
    </source>
</evidence>
<dbReference type="CDD" id="cd03888">
    <property type="entry name" value="M20_PepV"/>
    <property type="match status" value="1"/>
</dbReference>
<dbReference type="Gene3D" id="3.40.630.10">
    <property type="entry name" value="Zn peptidases"/>
    <property type="match status" value="1"/>
</dbReference>
<dbReference type="InterPro" id="IPR036264">
    <property type="entry name" value="Bact_exopeptidase_dim_dom"/>
</dbReference>
<evidence type="ECO:0000256" key="8">
    <source>
        <dbReference type="ARBA" id="ARBA00023049"/>
    </source>
</evidence>
<dbReference type="SUPFAM" id="SSF55031">
    <property type="entry name" value="Bacterial exopeptidase dimerisation domain"/>
    <property type="match status" value="1"/>
</dbReference>
<dbReference type="RefSeq" id="WP_090638207.1">
    <property type="nucleotide sequence ID" value="NZ_CVRB01000004.1"/>
</dbReference>
<dbReference type="GO" id="GO:0008777">
    <property type="term" value="F:acetylornithine deacetylase activity"/>
    <property type="evidence" value="ECO:0007669"/>
    <property type="project" value="TreeGrafter"/>
</dbReference>
<dbReference type="STRING" id="1499688.BN000_04469"/>
<evidence type="ECO:0000256" key="5">
    <source>
        <dbReference type="ARBA" id="ARBA00022801"/>
    </source>
</evidence>
<name>A0A0U1P2G2_9BACI</name>
<dbReference type="InterPro" id="IPR050072">
    <property type="entry name" value="Peptidase_M20A"/>
</dbReference>
<dbReference type="NCBIfam" id="NF005591">
    <property type="entry name" value="PRK07318.1"/>
    <property type="match status" value="1"/>
</dbReference>
<sequence>MTKIDWMSEVEKRKESLIKDTQNLLHIRSLLDEENALEDAPLGKGVKEALDFMLKLGEKDGFIPKNVGNLAGHLEFGEGKELLGILCHVDVVPEGDGWSSDPFAAEIRDGKIFARGALDDKGPTMAAYYAMKIVKELNLPLQKRVRMIIGTDEESNWRCVDHYFKHEEMPTLGIAPDADFPIINAEKGIADFDMVQKKVEQDTTVGQVEVQQFISGRRYNMVPDYAEAKILVNENKEGIIHSFTDFINQHKLEGNHFVENDELVLSVKGVSAHGMEPKNGVNAGLYLAEFLSKLNLDANADHYFKFVSHYFFEDSRGVNLGVAYTDDVSGDLTINPGKLSYSKETGGRIGMTCRYSVTNKMERTKETLDALLESEGFTMENFSDSKPHYVDEKEFLIQTLKKVYEEQTGDKASLIAIGGGTYARSLKSGVAFGPLFPGRPDIAHQKDEYMYIEDLLKATAIYAQAIYELAQAE</sequence>
<dbReference type="GO" id="GO:0016805">
    <property type="term" value="F:dipeptidase activity"/>
    <property type="evidence" value="ECO:0007669"/>
    <property type="project" value="UniProtKB-KW"/>
</dbReference>
<dbReference type="PANTHER" id="PTHR43808:SF31">
    <property type="entry name" value="N-ACETYL-L-CITRULLINE DEACETYLASE"/>
    <property type="match status" value="1"/>
</dbReference>
<dbReference type="Proteomes" id="UP000199087">
    <property type="component" value="Unassembled WGS sequence"/>
</dbReference>
<proteinExistence type="inferred from homology"/>
<keyword evidence="6" id="KW-0862">Zinc</keyword>
<dbReference type="Gene3D" id="3.30.70.360">
    <property type="match status" value="2"/>
</dbReference>
<organism evidence="9 10">
    <name type="scientific">Neobacillus massiliamazoniensis</name>
    <dbReference type="NCBI Taxonomy" id="1499688"/>
    <lineage>
        <taxon>Bacteria</taxon>
        <taxon>Bacillati</taxon>
        <taxon>Bacillota</taxon>
        <taxon>Bacilli</taxon>
        <taxon>Bacillales</taxon>
        <taxon>Bacillaceae</taxon>
        <taxon>Neobacillus</taxon>
    </lineage>
</organism>
<dbReference type="GO" id="GO:0008237">
    <property type="term" value="F:metallopeptidase activity"/>
    <property type="evidence" value="ECO:0007669"/>
    <property type="project" value="UniProtKB-KW"/>
</dbReference>
<accession>A0A0U1P2G2</accession>
<dbReference type="AlphaFoldDB" id="A0A0U1P2G2"/>
<evidence type="ECO:0000256" key="2">
    <source>
        <dbReference type="ARBA" id="ARBA00006247"/>
    </source>
</evidence>
<comment type="cofactor">
    <cofactor evidence="1">
        <name>Zn(2+)</name>
        <dbReference type="ChEBI" id="CHEBI:29105"/>
    </cofactor>
</comment>
<evidence type="ECO:0000256" key="1">
    <source>
        <dbReference type="ARBA" id="ARBA00001947"/>
    </source>
</evidence>
<dbReference type="GO" id="GO:0008270">
    <property type="term" value="F:zinc ion binding"/>
    <property type="evidence" value="ECO:0007669"/>
    <property type="project" value="InterPro"/>
</dbReference>
<comment type="similarity">
    <text evidence="2">Belongs to the peptidase M20A family.</text>
</comment>
<dbReference type="InterPro" id="IPR010964">
    <property type="entry name" value="M20A_pepV-rel"/>
</dbReference>
<evidence type="ECO:0000256" key="7">
    <source>
        <dbReference type="ARBA" id="ARBA00022997"/>
    </source>
</evidence>
<dbReference type="GO" id="GO:0006508">
    <property type="term" value="P:proteolysis"/>
    <property type="evidence" value="ECO:0007669"/>
    <property type="project" value="UniProtKB-KW"/>
</dbReference>
<dbReference type="Pfam" id="PF01546">
    <property type="entry name" value="Peptidase_M20"/>
    <property type="match status" value="1"/>
</dbReference>
<dbReference type="InterPro" id="IPR002933">
    <property type="entry name" value="Peptidase_M20"/>
</dbReference>
<keyword evidence="4" id="KW-0479">Metal-binding</keyword>
<gene>
    <name evidence="9" type="ORF">BN000_04469</name>
</gene>
<keyword evidence="5" id="KW-0378">Hydrolase</keyword>
<dbReference type="EMBL" id="CVRB01000004">
    <property type="protein sequence ID" value="CRK84456.1"/>
    <property type="molecule type" value="Genomic_DNA"/>
</dbReference>
<keyword evidence="3" id="KW-0645">Protease</keyword>
<evidence type="ECO:0000313" key="9">
    <source>
        <dbReference type="EMBL" id="CRK84456.1"/>
    </source>
</evidence>
<keyword evidence="7" id="KW-0224">Dipeptidase</keyword>
<reference evidence="10" key="1">
    <citation type="submission" date="2015-05" db="EMBL/GenBank/DDBJ databases">
        <authorList>
            <person name="Urmite Genomes"/>
        </authorList>
    </citation>
    <scope>NUCLEOTIDE SEQUENCE [LARGE SCALE GENOMIC DNA]</scope>
    <source>
        <strain evidence="10">LF1</strain>
    </source>
</reference>
<evidence type="ECO:0000256" key="3">
    <source>
        <dbReference type="ARBA" id="ARBA00022670"/>
    </source>
</evidence>
<protein>
    <submittedName>
        <fullName evidence="9">Dipeptidase</fullName>
    </submittedName>
</protein>
<dbReference type="GO" id="GO:0006526">
    <property type="term" value="P:L-arginine biosynthetic process"/>
    <property type="evidence" value="ECO:0007669"/>
    <property type="project" value="TreeGrafter"/>
</dbReference>
<dbReference type="OrthoDB" id="9761532at2"/>
<dbReference type="SUPFAM" id="SSF53187">
    <property type="entry name" value="Zn-dependent exopeptidases"/>
    <property type="match status" value="1"/>
</dbReference>
<evidence type="ECO:0000313" key="10">
    <source>
        <dbReference type="Proteomes" id="UP000199087"/>
    </source>
</evidence>
<evidence type="ECO:0000256" key="4">
    <source>
        <dbReference type="ARBA" id="ARBA00022723"/>
    </source>
</evidence>
<dbReference type="NCBIfam" id="TIGR01887">
    <property type="entry name" value="dipeptidaselike"/>
    <property type="match status" value="1"/>
</dbReference>